<evidence type="ECO:0000256" key="2">
    <source>
        <dbReference type="ARBA" id="ARBA00022840"/>
    </source>
</evidence>
<dbReference type="EMBL" id="CP001854">
    <property type="protein sequence ID" value="ADB50840.1"/>
    <property type="molecule type" value="Genomic_DNA"/>
</dbReference>
<evidence type="ECO:0000256" key="1">
    <source>
        <dbReference type="ARBA" id="ARBA00022741"/>
    </source>
</evidence>
<dbReference type="Pfam" id="PF00196">
    <property type="entry name" value="GerE"/>
    <property type="match status" value="1"/>
</dbReference>
<dbReference type="HOGENOM" id="CLU_006850_1_1_11"/>
<dbReference type="PRINTS" id="PR00038">
    <property type="entry name" value="HTHLUXR"/>
</dbReference>
<evidence type="ECO:0000313" key="5">
    <source>
        <dbReference type="EMBL" id="ADB50840.1"/>
    </source>
</evidence>
<dbReference type="PANTHER" id="PTHR16305:SF35">
    <property type="entry name" value="TRANSCRIPTIONAL ACTIVATOR DOMAIN"/>
    <property type="match status" value="1"/>
</dbReference>
<keyword evidence="6" id="KW-1185">Reference proteome</keyword>
<sequence>MTARIVERGEELRRIGAALGAAALGSGTLVVVEGPAGIGKSRLLAEACALAEQDGFQLLRARGGALERDLAYGAVRQLLERPLAALDPAARADVLGGAAALAAPALGPPALADPARDVPAPDQPAPGGPALGGPALGGPALGGPAPDQPALAAPALGEPAGSTPGPASPPDRRFGVEHGLFWCVANLAERGPLLLTVDDAHWVDGPSLRFVHYLARRVLDLPVALLVALRGDERGAEPTLAAELTVEPDAVVLRPQPLTADGVAAVLGERMASPVAAEFAASCHAAVRGNPFLLSELGGALVADGVRPTAEAAGRVRRVRPHTLARAILLRLARLPAGATELATAVAVLGDAATPALARDLARLDEPTAAAALDRLAAAQILSPALPLDFVHPIVREVVDGELGPAARADWHARAAALALAHGGPIEHAAPHLLWTTPAGDATTTRALRRAARGALDRGAPDIATRYLERALAEPPPADERAATLLELGGAGFLAGEPITAVKAHAREAVSLIDEPATRVGAWLLLSRLTAMDQSVPGAVAVLEEALADLGGAPGVDPEQLAALENELCGHGQTHPQTLARAVARMDERAPPAGRTPAERLALCNLASRSCFTGRSAALTGELALRALAGGKLATDLGPDSNSLHQVAFALAAADHADATLTLLDGVLAESRARGSVFGVAGALGTRSIVRYLIGALPEAEADGHQALAVPGVPPFVVPAISGFLALALVERGALDEADAVLTAGGCGPRLPEVLHMHFAFWARSRVRAAQGRPADALDDLAELRRRCERVELRNAAIPWRADAALLHARVGDDDAAARLAGEYDELARAWGTPRTLGIAARTRGLLAEREQGLVLLREAVALHESSPARLEHARSLLELGAALRREGLRAEAIEQLNRAAEVATQCGATVLAARAREELGIAGAVGRQHAFSGVEALTPSELRIARMAADGLTNRAIAETLFVTAKTVENHLGRTYAKLGIRSRTALADALGSDAAP</sequence>
<dbReference type="CDD" id="cd06170">
    <property type="entry name" value="LuxR_C_like"/>
    <property type="match status" value="1"/>
</dbReference>
<keyword evidence="2" id="KW-0067">ATP-binding</keyword>
<feature type="compositionally biased region" description="Low complexity" evidence="3">
    <location>
        <begin position="142"/>
        <end position="165"/>
    </location>
</feature>
<dbReference type="InterPro" id="IPR036388">
    <property type="entry name" value="WH-like_DNA-bd_sf"/>
</dbReference>
<gene>
    <name evidence="5" type="ordered locus">Cwoe_2417</name>
</gene>
<feature type="domain" description="HTH luxR-type" evidence="4">
    <location>
        <begin position="931"/>
        <end position="996"/>
    </location>
</feature>
<dbReference type="PANTHER" id="PTHR16305">
    <property type="entry name" value="TESTICULAR SOLUBLE ADENYLYL CYCLASE"/>
    <property type="match status" value="1"/>
</dbReference>
<protein>
    <submittedName>
        <fullName evidence="5">Transcriptional regulator, LuxR family</fullName>
    </submittedName>
</protein>
<dbReference type="STRING" id="469383.Cwoe_2417"/>
<feature type="region of interest" description="Disordered" evidence="3">
    <location>
        <begin position="112"/>
        <end position="172"/>
    </location>
</feature>
<dbReference type="SUPFAM" id="SSF46894">
    <property type="entry name" value="C-terminal effector domain of the bipartite response regulators"/>
    <property type="match status" value="1"/>
</dbReference>
<dbReference type="GO" id="GO:0005737">
    <property type="term" value="C:cytoplasm"/>
    <property type="evidence" value="ECO:0007669"/>
    <property type="project" value="TreeGrafter"/>
</dbReference>
<proteinExistence type="predicted"/>
<dbReference type="AlphaFoldDB" id="D3F7H8"/>
<dbReference type="InterPro" id="IPR041664">
    <property type="entry name" value="AAA_16"/>
</dbReference>
<accession>D3F7H8</accession>
<evidence type="ECO:0000313" key="6">
    <source>
        <dbReference type="Proteomes" id="UP000008229"/>
    </source>
</evidence>
<dbReference type="PROSITE" id="PS00622">
    <property type="entry name" value="HTH_LUXR_1"/>
    <property type="match status" value="1"/>
</dbReference>
<name>D3F7H8_CONWI</name>
<dbReference type="GO" id="GO:0004016">
    <property type="term" value="F:adenylate cyclase activity"/>
    <property type="evidence" value="ECO:0007669"/>
    <property type="project" value="TreeGrafter"/>
</dbReference>
<dbReference type="Proteomes" id="UP000008229">
    <property type="component" value="Chromosome"/>
</dbReference>
<dbReference type="eggNOG" id="COG2197">
    <property type="taxonomic scope" value="Bacteria"/>
</dbReference>
<dbReference type="SMART" id="SM00421">
    <property type="entry name" value="HTH_LUXR"/>
    <property type="match status" value="1"/>
</dbReference>
<organism evidence="5 6">
    <name type="scientific">Conexibacter woesei (strain DSM 14684 / CCUG 47730 / CIP 108061 / JCM 11494 / NBRC 100937 / ID131577)</name>
    <dbReference type="NCBI Taxonomy" id="469383"/>
    <lineage>
        <taxon>Bacteria</taxon>
        <taxon>Bacillati</taxon>
        <taxon>Actinomycetota</taxon>
        <taxon>Thermoleophilia</taxon>
        <taxon>Solirubrobacterales</taxon>
        <taxon>Conexibacteraceae</taxon>
        <taxon>Conexibacter</taxon>
    </lineage>
</organism>
<dbReference type="Pfam" id="PF13191">
    <property type="entry name" value="AAA_16"/>
    <property type="match status" value="1"/>
</dbReference>
<evidence type="ECO:0000256" key="3">
    <source>
        <dbReference type="SAM" id="MobiDB-lite"/>
    </source>
</evidence>
<dbReference type="InterPro" id="IPR000792">
    <property type="entry name" value="Tscrpt_reg_LuxR_C"/>
</dbReference>
<dbReference type="GO" id="GO:0003677">
    <property type="term" value="F:DNA binding"/>
    <property type="evidence" value="ECO:0007669"/>
    <property type="project" value="InterPro"/>
</dbReference>
<reference evidence="5 6" key="1">
    <citation type="journal article" date="2010" name="Stand. Genomic Sci.">
        <title>Complete genome sequence of Conexibacter woesei type strain (ID131577).</title>
        <authorList>
            <person name="Pukall R."/>
            <person name="Lapidus A."/>
            <person name="Glavina Del Rio T."/>
            <person name="Copeland A."/>
            <person name="Tice H."/>
            <person name="Cheng J.-F."/>
            <person name="Lucas S."/>
            <person name="Chen F."/>
            <person name="Nolan M."/>
            <person name="Bruce D."/>
            <person name="Goodwin L."/>
            <person name="Pitluck S."/>
            <person name="Mavromatis K."/>
            <person name="Ivanova N."/>
            <person name="Ovchinnikova G."/>
            <person name="Pati A."/>
            <person name="Chen A."/>
            <person name="Palaniappan K."/>
            <person name="Land M."/>
            <person name="Hauser L."/>
            <person name="Chang Y.-J."/>
            <person name="Jeffries C.D."/>
            <person name="Chain P."/>
            <person name="Meincke L."/>
            <person name="Sims D."/>
            <person name="Brettin T."/>
            <person name="Detter J.C."/>
            <person name="Rohde M."/>
            <person name="Goeker M."/>
            <person name="Bristow J."/>
            <person name="Eisen J.A."/>
            <person name="Markowitz V."/>
            <person name="Kyrpides N.C."/>
            <person name="Klenk H.-P."/>
            <person name="Hugenholtz P."/>
        </authorList>
    </citation>
    <scope>NUCLEOTIDE SEQUENCE [LARGE SCALE GENOMIC DNA]</scope>
    <source>
        <strain evidence="6">DSM 14684 / CIP 108061 / JCM 11494 / NBRC 100937 / ID131577</strain>
    </source>
</reference>
<keyword evidence="1" id="KW-0547">Nucleotide-binding</keyword>
<feature type="compositionally biased region" description="Gly residues" evidence="3">
    <location>
        <begin position="129"/>
        <end position="141"/>
    </location>
</feature>
<dbReference type="GO" id="GO:0005524">
    <property type="term" value="F:ATP binding"/>
    <property type="evidence" value="ECO:0007669"/>
    <property type="project" value="UniProtKB-KW"/>
</dbReference>
<dbReference type="GO" id="GO:0006355">
    <property type="term" value="P:regulation of DNA-templated transcription"/>
    <property type="evidence" value="ECO:0007669"/>
    <property type="project" value="InterPro"/>
</dbReference>
<dbReference type="InterPro" id="IPR016032">
    <property type="entry name" value="Sig_transdc_resp-reg_C-effctor"/>
</dbReference>
<dbReference type="Gene3D" id="1.10.10.10">
    <property type="entry name" value="Winged helix-like DNA-binding domain superfamily/Winged helix DNA-binding domain"/>
    <property type="match status" value="1"/>
</dbReference>
<dbReference type="KEGG" id="cwo:Cwoe_2417"/>
<reference evidence="6" key="2">
    <citation type="submission" date="2010-01" db="EMBL/GenBank/DDBJ databases">
        <title>The complete genome of Conexibacter woesei DSM 14684.</title>
        <authorList>
            <consortium name="US DOE Joint Genome Institute (JGI-PGF)"/>
            <person name="Lucas S."/>
            <person name="Copeland A."/>
            <person name="Lapidus A."/>
            <person name="Glavina del Rio T."/>
            <person name="Dalin E."/>
            <person name="Tice H."/>
            <person name="Bruce D."/>
            <person name="Goodwin L."/>
            <person name="Pitluck S."/>
            <person name="Kyrpides N."/>
            <person name="Mavromatis K."/>
            <person name="Ivanova N."/>
            <person name="Mikhailova N."/>
            <person name="Chertkov O."/>
            <person name="Brettin T."/>
            <person name="Detter J.C."/>
            <person name="Han C."/>
            <person name="Larimer F."/>
            <person name="Land M."/>
            <person name="Hauser L."/>
            <person name="Markowitz V."/>
            <person name="Cheng J.-F."/>
            <person name="Hugenholtz P."/>
            <person name="Woyke T."/>
            <person name="Wu D."/>
            <person name="Pukall R."/>
            <person name="Steenblock K."/>
            <person name="Schneider S."/>
            <person name="Klenk H.-P."/>
            <person name="Eisen J.A."/>
        </authorList>
    </citation>
    <scope>NUCLEOTIDE SEQUENCE [LARGE SCALE GENOMIC DNA]</scope>
    <source>
        <strain evidence="6">DSM 14684 / CIP 108061 / JCM 11494 / NBRC 100937 / ID131577</strain>
    </source>
</reference>
<evidence type="ECO:0000259" key="4">
    <source>
        <dbReference type="PROSITE" id="PS50043"/>
    </source>
</evidence>
<dbReference type="PROSITE" id="PS50043">
    <property type="entry name" value="HTH_LUXR_2"/>
    <property type="match status" value="1"/>
</dbReference>